<dbReference type="Proteomes" id="UP000322899">
    <property type="component" value="Unassembled WGS sequence"/>
</dbReference>
<feature type="compositionally biased region" description="Low complexity" evidence="7">
    <location>
        <begin position="6532"/>
        <end position="6546"/>
    </location>
</feature>
<dbReference type="InterPro" id="IPR002909">
    <property type="entry name" value="IPT_dom"/>
</dbReference>
<dbReference type="NCBIfam" id="TIGR02232">
    <property type="entry name" value="myxo_disulf_rpt"/>
    <property type="match status" value="1"/>
</dbReference>
<evidence type="ECO:0000256" key="4">
    <source>
        <dbReference type="ARBA" id="ARBA00022837"/>
    </source>
</evidence>
<evidence type="ECO:0000256" key="5">
    <source>
        <dbReference type="ARBA" id="ARBA00022989"/>
    </source>
</evidence>
<evidence type="ECO:0000256" key="8">
    <source>
        <dbReference type="SAM" id="Phobius"/>
    </source>
</evidence>
<feature type="chain" id="PRO_5022783598" description="Cadherin domain-containing protein" evidence="9">
    <location>
        <begin position="19"/>
        <end position="7992"/>
    </location>
</feature>
<protein>
    <recommendedName>
        <fullName evidence="10">Cadherin domain-containing protein</fullName>
    </recommendedName>
</protein>
<feature type="domain" description="Cadherin" evidence="10">
    <location>
        <begin position="5023"/>
        <end position="5115"/>
    </location>
</feature>
<dbReference type="SUPFAM" id="SSF141072">
    <property type="entry name" value="CalX-like"/>
    <property type="match status" value="1"/>
</dbReference>
<dbReference type="Gene3D" id="2.60.120.200">
    <property type="match status" value="8"/>
</dbReference>
<dbReference type="InterPro" id="IPR011936">
    <property type="entry name" value="Myxo_disulph_rpt"/>
</dbReference>
<dbReference type="PANTHER" id="PTHR24026:SF126">
    <property type="entry name" value="PROTOCADHERIN FAT 4"/>
    <property type="match status" value="1"/>
</dbReference>
<evidence type="ECO:0000256" key="1">
    <source>
        <dbReference type="ARBA" id="ARBA00022692"/>
    </source>
</evidence>
<keyword evidence="8" id="KW-0472">Membrane</keyword>
<dbReference type="InterPro" id="IPR014756">
    <property type="entry name" value="Ig_E-set"/>
</dbReference>
<name>A0A5A8DXN5_CAFRO</name>
<keyword evidence="4" id="KW-0106">Calcium</keyword>
<dbReference type="GO" id="GO:0007156">
    <property type="term" value="P:homophilic cell adhesion via plasma membrane adhesion molecules"/>
    <property type="evidence" value="ECO:0007669"/>
    <property type="project" value="InterPro"/>
</dbReference>
<dbReference type="PROSITE" id="PS52031">
    <property type="entry name" value="GG_LECTIN"/>
    <property type="match status" value="1"/>
</dbReference>
<dbReference type="CDD" id="cd00603">
    <property type="entry name" value="IPT_PCSR"/>
    <property type="match status" value="3"/>
</dbReference>
<evidence type="ECO:0000256" key="9">
    <source>
        <dbReference type="SAM" id="SignalP"/>
    </source>
</evidence>
<keyword evidence="5 8" id="KW-1133">Transmembrane helix</keyword>
<feature type="transmembrane region" description="Helical" evidence="8">
    <location>
        <begin position="7333"/>
        <end position="7352"/>
    </location>
</feature>
<evidence type="ECO:0000256" key="3">
    <source>
        <dbReference type="ARBA" id="ARBA00022737"/>
    </source>
</evidence>
<dbReference type="GO" id="GO:0005509">
    <property type="term" value="F:calcium ion binding"/>
    <property type="evidence" value="ECO:0007669"/>
    <property type="project" value="InterPro"/>
</dbReference>
<feature type="compositionally biased region" description="Low complexity" evidence="7">
    <location>
        <begin position="7941"/>
        <end position="7956"/>
    </location>
</feature>
<feature type="domain" description="Cadherin" evidence="10">
    <location>
        <begin position="4883"/>
        <end position="5011"/>
    </location>
</feature>
<feature type="transmembrane region" description="Helical" evidence="8">
    <location>
        <begin position="7359"/>
        <end position="7376"/>
    </location>
</feature>
<dbReference type="Pfam" id="PF01833">
    <property type="entry name" value="TIG"/>
    <property type="match status" value="2"/>
</dbReference>
<feature type="signal peptide" evidence="9">
    <location>
        <begin position="1"/>
        <end position="18"/>
    </location>
</feature>
<comment type="caution">
    <text evidence="11">The sequence shown here is derived from an EMBL/GenBank/DDBJ whole genome shotgun (WGS) entry which is preliminary data.</text>
</comment>
<dbReference type="GO" id="GO:0005886">
    <property type="term" value="C:plasma membrane"/>
    <property type="evidence" value="ECO:0007669"/>
    <property type="project" value="UniProtKB-SubCell"/>
</dbReference>
<evidence type="ECO:0000256" key="7">
    <source>
        <dbReference type="SAM" id="MobiDB-lite"/>
    </source>
</evidence>
<feature type="domain" description="Cadherin" evidence="10">
    <location>
        <begin position="4594"/>
        <end position="4710"/>
    </location>
</feature>
<feature type="region of interest" description="Disordered" evidence="7">
    <location>
        <begin position="7862"/>
        <end position="7885"/>
    </location>
</feature>
<dbReference type="CDD" id="cd11304">
    <property type="entry name" value="Cadherin_repeat"/>
    <property type="match status" value="8"/>
</dbReference>
<feature type="domain" description="Cadherin" evidence="10">
    <location>
        <begin position="4380"/>
        <end position="4484"/>
    </location>
</feature>
<dbReference type="Gene3D" id="2.60.40.2030">
    <property type="match status" value="1"/>
</dbReference>
<evidence type="ECO:0000256" key="6">
    <source>
        <dbReference type="ARBA" id="ARBA00023157"/>
    </source>
</evidence>
<keyword evidence="1 8" id="KW-0812">Transmembrane</keyword>
<keyword evidence="3" id="KW-0677">Repeat</keyword>
<feature type="transmembrane region" description="Helical" evidence="8">
    <location>
        <begin position="7591"/>
        <end position="7611"/>
    </location>
</feature>
<dbReference type="Gene3D" id="2.60.120.260">
    <property type="entry name" value="Galactose-binding domain-like"/>
    <property type="match status" value="1"/>
</dbReference>
<gene>
    <name evidence="11" type="ORF">FNF27_06658</name>
</gene>
<feature type="region of interest" description="Disordered" evidence="7">
    <location>
        <begin position="3279"/>
        <end position="3301"/>
    </location>
</feature>
<feature type="transmembrane region" description="Helical" evidence="8">
    <location>
        <begin position="7418"/>
        <end position="7438"/>
    </location>
</feature>
<feature type="compositionally biased region" description="Basic and acidic residues" evidence="7">
    <location>
        <begin position="3282"/>
        <end position="3296"/>
    </location>
</feature>
<organism evidence="11 12">
    <name type="scientific">Cafeteria roenbergensis</name>
    <name type="common">Marine flagellate</name>
    <dbReference type="NCBI Taxonomy" id="33653"/>
    <lineage>
        <taxon>Eukaryota</taxon>
        <taxon>Sar</taxon>
        <taxon>Stramenopiles</taxon>
        <taxon>Bigyra</taxon>
        <taxon>Opalozoa</taxon>
        <taxon>Bicosoecida</taxon>
        <taxon>Cafeteriaceae</taxon>
        <taxon>Cafeteria</taxon>
    </lineage>
</organism>
<feature type="compositionally biased region" description="Polar residues" evidence="7">
    <location>
        <begin position="7863"/>
        <end position="7875"/>
    </location>
</feature>
<dbReference type="OrthoDB" id="189446at2759"/>
<feature type="region of interest" description="Disordered" evidence="7">
    <location>
        <begin position="6532"/>
        <end position="6585"/>
    </location>
</feature>
<dbReference type="GO" id="GO:0007154">
    <property type="term" value="P:cell communication"/>
    <property type="evidence" value="ECO:0007669"/>
    <property type="project" value="InterPro"/>
</dbReference>
<dbReference type="EMBL" id="VLTO01000062">
    <property type="protein sequence ID" value="KAA0170226.1"/>
    <property type="molecule type" value="Genomic_DNA"/>
</dbReference>
<dbReference type="Pfam" id="PF13385">
    <property type="entry name" value="Laminin_G_3"/>
    <property type="match status" value="4"/>
</dbReference>
<dbReference type="SMART" id="SM00429">
    <property type="entry name" value="IPT"/>
    <property type="match status" value="3"/>
</dbReference>
<dbReference type="SUPFAM" id="SSF49899">
    <property type="entry name" value="Concanavalin A-like lectins/glucanases"/>
    <property type="match status" value="8"/>
</dbReference>
<sequence length="7992" mass="842524">MFFSALCGIALAASAAWAAPAVTTLSPANGALGVHPLAQVSITFDSAVEAGQARLLELRRKSDGHVLSAVAAASSFVSIEGAAAVIAFPSRQVVSGAVYVTVEAGAFVSKTDQSAFAGVADRSWWFELQAGLGCASMMRGQDEPQAQSGLHSVNISQSEQATTYCDMRFDGAYTLIGYTDSAMGGDLTSARGSFNASMRTGSATVGDARSLVRASSALAFSLSATSANSASSAMGGGVSDYSHAFRMSIPKPGAQQLTLAATCSANAVENDSDRFGSDLMSVAFPSDHSDPAGACAAACCGHAQCASWSMSTREDSPFGTCNVGDKCCYLKSTAGSQGYKAGGKSGTVTRTNKDCSDASFAPTTVDCLPGADADQCGAVSLPPRMLTGAATMAVAGGTSYGAVARVSDASAATCSVGPLGLDGYAALMLRADGSSTLRSAISPAGGGGSATTVNAQSAAVWAFAERRYKSCADALSTVRSGDLLGWWSMASTRAGDGKIRDLSGNGRDLVPADMARTASGGLGALSLDGTASRADGAAGSGPEALRGDKASTVCAWVRWEASSWGTAAAPIFSLSSPRTARTNQGFSFVAPGGRPGLGFQGVRVLTRDSVLSPLTWHHVCASRTGSGAKLANTRVWVDGAMVSALKLDSDAAIAGSPDETAAVDVIPAPVAVGVLANAATGTAAYWNGFVRDVRLYSRTLSTAEVRDVMTFDGVSATVMASAVSAERQLIGEWDFDATGAPSTSKSAGARDVVGSNDCSLEGTAKVVDGALVLDGQGHAKCGAVPKSLSSYSLEVTLTLSDLVQRGGGAMTVANDAADSFFDSLVYGESRSGEWVDSSDLAQRTSNLQPPPETASPTDAIHMVMTVASNGVRAIYRNGARITQHTASLQAYTAGTTAVLFGCRHEDCSSTGTVTTKRLKGRILHARLYQSALSEAEVRAVYATGTKGVARVPPSMRSGERTLVLPPGDSTPVTVTAKCDMDAMGGGWTRFWWLGPEQTSWPLGKSDVLGGTFGSCSADAKYCFGKMPSDIREDRAQLLARDSTGTAYVWDFDPDNEVAHAAWEAFSEGKETAYDGTSGTVTWNPSAVLGGAFHGRDQTYFVYRYSNGVRSFLLDDDQCSCFSTLEAGYTLCRGPDDLGNVEGSLGADKLNGEGCTSPGFSTSVELFVRERPSTESAAVGMQGSIVFVRESEPVVRVPVQRSGPLTEAVAVSYMTVDSTGVAGTNYVAVRGRVTWEAGEGGSKSIIVPIKVDTSLGASDKTFSVKLLAPEHAMLSTAAAVTTVSIRVERTGVSGTPGPLSFKQEGGSADVQLNIAAQAKGGRAFSSGADSAAGSWFSAAAVIDGDYGQLQAFRPDPAAPFAGAGSTTSPATPFVGVVFPKSTLIDNVAFGRDNTGVHANHWRGEVAVEVTVDAAPSASTLQGEWTLVDTITMTSPLRRLYSFNSPTEATALRLRLINSTSEVVIIDELEVYEAGAVPSLSAGMLAQYTFEEATVADPSKVVDTSGNGNDALVNGLVTFGAEGSFPAARFPKRASDTAVPAYLEVPALKNFAWNQAFTASVLVKRVGSGGFAGVLGNGHGVEGSFEIRMTPFSGGQEVGVSVNTVGGHNSGEFVLRGQAGSVGDWHHIVLTYGNNATSLWIDGEELIKSVSGTVARVDQPLFIGVSGNPNKPEGARAKTPLPVAAAEGLDGFVSDVRIYNKTFASVDVAELWRGFASQIKREGMVAWWRLAESSGSVVVDDSGNSMTGATSLSGTGWGQGGLVLDGTTGSASSSSALTSLRGDAAFSVCAWVFPGRTAYSTDLDSVEHIVGLDGTGVDSWFVMSLRRGVPALEFGGKTRVEHQTGVQLALGQWSHVCFSKSPGPKTATGGAASPTRLFVNGAEAAVRLSYSALDGVSFGAANAAPELATTNKLAVGAIGGAGFFKGVVADVRVFSVAISQRQVSTAYNGGRLLSWRLNEGQGDTVFSEDGETTGVSGSLTGSTSSWSGTLLSFSSRGDGIQSAGSSVGIAGDATLSLCAWLFYTPSAWPSASAATGSNGVVEVAGFAPTVVSSGSGGTTAASMTTPNTGFVLSVVNGLPAVDFGGGVFVVADGAATLLPRRWSQVCAVKSPGAKSTTTKLYIDGSLVPTKLSDMSGVSGGLNSAVLEAQPNIRSSPLRVATVTPTDSLTSAMRPSFVGVVDTVSLYRRALDLAGVSAINFASKFDHVRDYALKLHGTDEHATISPFLWGGSDITVEMWAFCQDPSQFSQTLFDFGSSATSARVTAYLAQEYPYKLRVSVQNSGTDEVSTVESTSGFSGGRWLHVAFTQSGSTGTIYLDGVAARAGPVPQLVSAVRAKMLLGKSIALGQSSFYGKLDEVRIWSVARTAAEIAAGASFFPFPTLAQADEMKLQAYLPFDIVHSSPHHDEVLLKGASPAKDQSGHGRDATVVCEDPDAASAGSSTSSSTQGGEFARTCVVASPRSSTRSLCNNGFREVGEECDDGNTVSGDGCSSTCSIESGWVCEHEDFSAADVCLQGTTIAMDGFESAGNPAGMPTAPVWSPSRGSEGTWTLGSAYAYSGSTGLRIVQKDSSTSETGWITFGQTVVSGIKPGVFLKLRYNVRKADFTKPAAPLVVQLTGGAENPAPTTCMSPSGCGTSQVYSICVNAGALSGCDERVSSNSEVWSSLHTNIGHKFTSKYGTQDAPSSVRVRLMAVADDTETEVWVDDLRIVSTSKQETCGAIEAKSVGAVAITKSGIAKFVRFPVIPSAPSYTVAPNWHTEVDDFPTDQFTVSFWAKSVGYYHTGGSTQTKYLFHIKGPNNFNLATIYAYRDDLYVTVMDYSYGYTYNYWQPSSTSEPTWTHVALTFNTRESSCATRTMVYIDGILRSNYCYGNGEALTRSAKILLNARWYSSTYADSYANPSYTDYTGMSMAEFAIFDTALDPTSIATLAAGQVHKSHADLYALWNGDSAVTTDGRQFSYWNDTKSGRRIQDTLSAGAFPADVADLFHPKEGVLTESEAEMTGKDFRFTKYIQFQRSSNPALGYAYCYASYGGYLVPSSGYGFHMAFWTRFGRLSEAGRAASYQTLVSAYYSSSNQFSVYRGSDSDTTLNYFIGDRQGTMANGWQNDANWHLYTFEYARSSSCSDYWAARVTVDKGDVVDSSETCSFSSSYYWTHYYSYDMVIGRRIQSSSYGSYSASTSNLYLDIAQFVVYQGVSDSSVNFMLTPAELASLYDATDLPATIGTKSVKYMYGYLTTDTEAYARGSHSSVSSNDDINYVYSHSTTSSTYRFNCGTSSTIHPRPKYVSDSRRNAMDKRPEGGSFAHWDIRNDEGLSYLSSKSPHSVTNWPAGDFSVSLWLRATGGMVQGTGTTATLLSFASSGATPAFELRMSSSFTGPLTIALGEESVSTFAGSTDQLAMGLWRHLVVTREMSTGEVKVYLEKEVTNLSVWSRVLSAADVADLWLATPSSYQPGLAISLNAGTAPTVVSAGEWLDASTSTDEAPVLVANGVAPPTWKEGSLLATYYSCGSSSYSSYGYSIYGGLSTPSGLTLTVSSYYQWLCIWPSGVMDDTYSIYTSGSSNANSVPALQNAIAAASDQALIVLMCPYNGCYLSGTASSNVLFQSMKLFGATEDKFPTTNKPYLLIGRKGDAKAIVNELSDYGTCIEGKASVFGDLGSTITMEAADGNLTEASLKQPGLNLALLDQHSRSVIGQGSFSMAVEGWQGSKGVQQFLQDAPTDAVLVGAVQSPFIGELDAATKEALSGSFGVTVPQTFSMGTSWAFFGLKNAPPSSMPSAHSRTGAVNLTSIMECMVQSLSMVTPENLGATGVTVGLPLALQPQAQSFGFLMTRESRCGNTTSAAFDVATSTGSVVLVNPASLNAASCDTHRLFAGSFSKRFATAWRAMRANGNSDETLWEFDHGLTADPADLEVFAEMRCKSSNNAGFVFQPSSSVPSTDYPQVYSSGTYNLPFGGFTSWWSSSQVRTMVSAPNWMSTSTSYDTRRPTACYIPPHYGGGINVMPADNSAEVRVRIDKLSNSPSYDSGWSAMMARNTADSYRVFAHGLGKLPDRLRVLIRSEETSTWAREMHSQCDRVALTTDNNPNYAGGCVYAFDEVNVYVWLPVRNDGSSSMYAMAAYAWGSNQRNVLISSVSVRVQGWASVRHADYESDWLRMVSGDPSSSLSYREVNHGLAALPERVDVAVRSSSASAPGGYIHFGSVGMYAGGGADDAGITSAFNEEQVRMWTSTKLGRAAFVKDGWGAEQNTFESATVDVKVRAWRINYEAEHSVGIVDMKIQDVNSPPIAPPLRLAVVEDAEQGTVIGSYTGSDPDALAFLTYRIIGGNADETFAVNPVTGQVSVPRPSMLNYGRHRRYLLLIEVSDGALVDTGVLTIDVENRNSAPKLFSSEFEVYESSPYGTPIGDGMVAEDRDEGDTLLFAIVDGNIGNAFRIGGCSGELSVNEPVMFDYEARQAILLTIGVTDDGQPPLNDTALALVHILDVNEAPVCSVGMERSILENEAAGSPAGQPLTASDPEKQSLRWTIEFGDESGVVYIDAAGYIRVQETSKVAIPGSTINFEARKSYQLGVRATDDGVPPLSCTTTVTLTIKDSNDAPTKPATPPVLFIQENSDPGVIVARFPLVDEDTIAAGSNDSVTLSIVPGSPGYDELTMAHDPRTQEAVIRATSVNLDFEASPSFIVQYTATDAGGNARAPPKGFTANFTVQLININDPPTFTHPNASAIELTIGEHAAAGTPLRRYTGDGQAPGVAEYAVAYDPEGNSFAFDVDAFCTMSEASLPVGDPARCDVAASRQRQAEGTQGVPPFTAHPTLGNLTMRDNSMLDFETDQVVMLYVRARDTGIPPVSQHLTVRVHLIDENDAPVMTCPTDTAEGKHAATLAPLTIAGKPFRACRTFQMPETSIAGYRSPGFLLAATDEDNNQVEFQVVTGMIGGDEALPAGYADGSELFEAKNSMAGGYVPGELAVKVGGKFDFETRPNVVLLLRAYDLPSKPGWTSNMSEPVLVVVELTDVDEAPQWRTDADGKVHRFVSTNFEAGAHIGKVLPAFDPEGASVIFTLEGSSTLFEVDSATGQLSLKTALPGTAAIGDTFELDLTVSDGEKEQRFNGIVVVKVVPPNNPPVVADQSATVAENSPAGTLFGDVLTATSGDAGQTVSFEIESSVPAWGVDAIQVSPAGQLSVKADMLDFENTTTIVLSAYAVDSDQAAPAYSPFTITVTVSDADDMPECVSGGLVVSETVRFNDTVRVGDIFCADQDLDSFTVGVPASLANAFSVTDETEPRFANNSINAWLNSTSNNTDPASLELRSAVLDFLVRHQATDVRRFAVFAFDQATDLMDYENKSSVPLHSYHLPIERRDALTRQADVLVMLEDANEPPIVVTQGFTVAENASIGFVVGTVEAYDQDANDTISISVENTDGKSKFVFDEATNQIRVSGALDYELAWSFDITILAKETTETRPVAERLETREPVPVTLTDVNDLKIDGVSGDMPFDTRGGGRLVLTGRNFGFASGEFNPAVDVRFGTNADPHKFRATACSVSKPNTEITCTMPEGAGSGLKVWASISAPTAPNGGYTQSGWSSDGVSLAYAPPSLNSTARVGAGVMYTDGGDEFEVRGDMFGPVGTNVTVEYGMEGASGGDGEAGEATGFEDASTFRFKATDCSVVEAHVAIRCKSAPGVGSGFAVRANAAGQDSGSLPNALSYDAPVITGVELYSSASASGDMLPALNTRGGEFIVVRGRNLGFFAATGNGGGARSAPAAHCMAAGFSGSCSRVLNNHDSDASNDIESFPYSVAVWYGFPQAPRDAEADALRPPIVVAAEIASQDQQRRLFRPTCQVLQAHRALVCKAVPGYGGSLVPVVRVAGLESVSVAPTAVVPASAMSYTVPTVVDVTGDGSFNALTKGNQEVFLAGDFFGLMQHNAVTKVTYGPTGTEYTAASCLVTADNIQVTCRTAPGVGQFLQWRIQIGNQWSPLAGNTSYSSPVISYFSGDGSSNAQTVGGDDVFVQGDNFGFEDSKVDFVVYRIVGFERDVRFEAANCFIFTAHTMLKCRTAPGAGKVLEWQVSIAGQTSVDPVTGYGRPLIEAVGAPGGAANAQSLSTDGGETIELSGANLGPSADPGPFLDWVRYGPTGGEYMATNCSLDGAGHVKLTCLTGAGVGGPHVWKVSVAGFVSEISPLVGGVTSYAAPTISLLQASAGSDAPVPTMGGTMMTLVGTDFGLRDPTVTVKVEMVLSGSQGSRTISIEPETPTPDAGADIAQAIAGSSFAAAGFAGPLEVVPGKGWTTRSGAPGHSNGRSLQALKFRIPAGFGKDVPVRVVIRSAAPLDPSAPGASGSPVTIRSSAATFSYDAPDIWYVNPRLATEPQWDGWYQLDIIGENLCNGELGCIVVSVSDRTNTSDFGTIGFVNDISVGQNTMRDAERHDRVTIFVTNKQGAVRISVGNQKSIVKAFSRLAPALGREQSYSSETFSSDGSGATISLRGCNWVRGETLVKVGGYDCVIQSFTDPTNQAEDPGCSREESQATIVCALPAGVGKENAVTVLIQSGDGSSLSSDGGSSPTPTPSPTPAAASPSSSPAAAASASATASPSATPTVAASPAPSTATRRMLAAAAAPVAVAAAAPAGLPAAAAPVRVAAPSRPRMLQASPTPFPASDVTPAPQFEPASYSDQNVVPQAAACSSNCIEFRAPVITSISMRDGIAADRAADGGERELVALIVEGTPSVSIELPTHASVLVFKGTDFGLRGMVVLRPRVGSGASPIIVYPDPAAGDWTSTQVTARLPGSEGHGWTVELWQGVTVADANRGPQMQSSPATISLSYRYPTVSLATPLTIGTAGGEVVTVVGRNFGVSGPSLFVRFPGGSWVAAPLAMAGSSSSADFGHTHARFVAPEGQGAAADVELMVEVDGRQMPLALRGVFGYRAPRLQSVWPRSAPTEGGTDVVIRGTDLGRFGDLLLQWQGDFGAPQQTNWTVLSHNHTVMVARVRAGAGVNRFLKASISGQTNPDSDLLWSFSPPRIDDISPRSGPTVPDVRKGDETRLTVTGSSFGVRGGKLTIDGKLCEIVSHTHTQIVCEIPSGMFADRVVRFQNDDSVPSGVSNAAFYRDARWSTTNASFSYDPPAVTGVDPSRANAEGEPRFVIYGRNFGPLQTETAVMVGSQVCANASWTSDEQISCAMMRDRAGRKNLTVDVAGQRSYFSEIDFRVRVTLVCQTSWYGMPGEYCLPCPVGALCDENEIYTPASEPGFWRFDLMNARPNASAQAEKAAGKEVSDDSLWVYDVNGGKGNENCPAERRTTRPSCQVYLPCQPAKSCIGDNKCAAGYTSERCASCSEGYYRLDGECEVCPQNPELIILGFIGLGIVGVAAAYMAQRSNISMSIGIIAVDFFQVLAIFARSKVNWPEPLRVLFRILSAFNLNLELTAPECLVESFGAVERFMGTLLIPVIAGSIFLLIHLVKLAYKVCVKRVDKEARNAHLPTMIAAFIAMFYFLYLFLSRTVFEVFNCAPTVPSDGKTYLQMVFEECGLPGGVQETLMPWAVLALIFYVIGFPVVSGYFLFKHKNDIKKDQLLFLVKLPEGKEEYERAARELKVYRLRKYMGRLYQFFVPGKIYWVEIILARKFLISISTLLFQQTPTFQFAMMLLVLFGAYALHVKNVPYLNVSERDAILAKWRDEKGSAKQEEIKRLVAGANRKATRRSSMAAKRPKSMVQHTTMEVQKYIYNYNTIEAVLLFVAVLTCLSGIMLNSSRFESAYYASQRDTITGIIIAIIAITLLYVFSVVVFEVIKVVRPELCGATVVPKKGKKGAAGKGAAAGGKVSLEAETEDKLDIMANPMHEEMSASEGITAESVASLRAGTVSQEQLDTLSRAYAGLLDRFKALEKASSQGGADPTTASPRGASRNRLSRMSMAKGKVAGRNEFSPSMATAAGSAGLSSPGASPAGASALYLNPTTRKSVRSSRSKSSLLKSPSSARSPLVLGTESPLHVVGAMPPPPPSARPKSGAAAGKGPSKP</sequence>
<dbReference type="SUPFAM" id="SSF49313">
    <property type="entry name" value="Cadherin-like"/>
    <property type="match status" value="7"/>
</dbReference>
<feature type="domain" description="Cadherin" evidence="10">
    <location>
        <begin position="5369"/>
        <end position="5484"/>
    </location>
</feature>
<dbReference type="Gene3D" id="2.60.40.60">
    <property type="entry name" value="Cadherins"/>
    <property type="match status" value="7"/>
</dbReference>
<feature type="transmembrane region" description="Helical" evidence="8">
    <location>
        <begin position="7617"/>
        <end position="7634"/>
    </location>
</feature>
<feature type="domain" description="Cadherin" evidence="10">
    <location>
        <begin position="4491"/>
        <end position="4600"/>
    </location>
</feature>
<dbReference type="InterPro" id="IPR003644">
    <property type="entry name" value="Calx_beta"/>
</dbReference>
<dbReference type="Pfam" id="PF15711">
    <property type="entry name" value="ILEI"/>
    <property type="match status" value="1"/>
</dbReference>
<feature type="region of interest" description="Disordered" evidence="7">
    <location>
        <begin position="7905"/>
        <end position="7992"/>
    </location>
</feature>
<evidence type="ECO:0000313" key="12">
    <source>
        <dbReference type="Proteomes" id="UP000322899"/>
    </source>
</evidence>
<accession>A0A5A8DXN5</accession>
<feature type="compositionally biased region" description="Low complexity" evidence="7">
    <location>
        <begin position="7978"/>
        <end position="7992"/>
    </location>
</feature>
<dbReference type="Gene3D" id="2.60.40.10">
    <property type="entry name" value="Immunoglobulins"/>
    <property type="match status" value="2"/>
</dbReference>
<evidence type="ECO:0000256" key="2">
    <source>
        <dbReference type="ARBA" id="ARBA00022729"/>
    </source>
</evidence>
<dbReference type="InterPro" id="IPR002126">
    <property type="entry name" value="Cadherin-like_dom"/>
</dbReference>
<keyword evidence="6" id="KW-1015">Disulfide bond</keyword>
<evidence type="ECO:0000313" key="11">
    <source>
        <dbReference type="EMBL" id="KAA0170226.1"/>
    </source>
</evidence>
<proteinExistence type="predicted"/>
<reference evidence="11 12" key="1">
    <citation type="submission" date="2019-07" db="EMBL/GenBank/DDBJ databases">
        <title>Genomes of Cafeteria roenbergensis.</title>
        <authorList>
            <person name="Fischer M.G."/>
            <person name="Hackl T."/>
            <person name="Roman M."/>
        </authorList>
    </citation>
    <scope>NUCLEOTIDE SEQUENCE [LARGE SCALE GENOMIC DNA]</scope>
    <source>
        <strain evidence="11 12">E4-10P</strain>
    </source>
</reference>
<feature type="transmembrane region" description="Helical" evidence="8">
    <location>
        <begin position="7709"/>
        <end position="7730"/>
    </location>
</feature>
<dbReference type="InterPro" id="IPR038081">
    <property type="entry name" value="CalX-like_sf"/>
</dbReference>
<feature type="compositionally biased region" description="Low complexity" evidence="7">
    <location>
        <begin position="6554"/>
        <end position="6585"/>
    </location>
</feature>
<dbReference type="PANTHER" id="PTHR24026">
    <property type="entry name" value="FAT ATYPICAL CADHERIN-RELATED"/>
    <property type="match status" value="1"/>
</dbReference>
<dbReference type="SUPFAM" id="SSF81296">
    <property type="entry name" value="E set domains"/>
    <property type="match status" value="2"/>
</dbReference>
<dbReference type="PRINTS" id="PR00205">
    <property type="entry name" value="CADHERIN"/>
</dbReference>
<dbReference type="SMART" id="SM00112">
    <property type="entry name" value="CA"/>
    <property type="match status" value="9"/>
</dbReference>
<evidence type="ECO:0000259" key="10">
    <source>
        <dbReference type="PROSITE" id="PS50268"/>
    </source>
</evidence>
<feature type="transmembrane region" description="Helical" evidence="8">
    <location>
        <begin position="7742"/>
        <end position="7763"/>
    </location>
</feature>
<dbReference type="PROSITE" id="PS50268">
    <property type="entry name" value="CADHERIN_2"/>
    <property type="match status" value="9"/>
</dbReference>
<dbReference type="InterPro" id="IPR039477">
    <property type="entry name" value="ILEI/PANDER_dom"/>
</dbReference>
<feature type="transmembrane region" description="Helical" evidence="8">
    <location>
        <begin position="7518"/>
        <end position="7539"/>
    </location>
</feature>
<dbReference type="SMART" id="SM00237">
    <property type="entry name" value="Calx_beta"/>
    <property type="match status" value="1"/>
</dbReference>
<dbReference type="InterPro" id="IPR013320">
    <property type="entry name" value="ConA-like_dom_sf"/>
</dbReference>
<feature type="domain" description="Cadherin" evidence="10">
    <location>
        <begin position="5114"/>
        <end position="5220"/>
    </location>
</feature>
<dbReference type="Pfam" id="PF03160">
    <property type="entry name" value="Calx-beta"/>
    <property type="match status" value="1"/>
</dbReference>
<feature type="compositionally biased region" description="Low complexity" evidence="7">
    <location>
        <begin position="7907"/>
        <end position="7926"/>
    </location>
</feature>
<feature type="transmembrane region" description="Helical" evidence="8">
    <location>
        <begin position="7458"/>
        <end position="7476"/>
    </location>
</feature>
<feature type="domain" description="Cadherin" evidence="10">
    <location>
        <begin position="4281"/>
        <end position="4381"/>
    </location>
</feature>
<feature type="region of interest" description="Disordered" evidence="7">
    <location>
        <begin position="6627"/>
        <end position="6652"/>
    </location>
</feature>
<dbReference type="InterPro" id="IPR013783">
    <property type="entry name" value="Ig-like_fold"/>
</dbReference>
<feature type="domain" description="Cadherin" evidence="10">
    <location>
        <begin position="4817"/>
        <end position="4858"/>
    </location>
</feature>
<dbReference type="InterPro" id="IPR015919">
    <property type="entry name" value="Cadherin-like_sf"/>
</dbReference>
<keyword evidence="2 9" id="KW-0732">Signal</keyword>
<dbReference type="Pfam" id="PF00028">
    <property type="entry name" value="Cadherin"/>
    <property type="match status" value="2"/>
</dbReference>